<evidence type="ECO:0000256" key="1">
    <source>
        <dbReference type="ARBA" id="ARBA00022737"/>
    </source>
</evidence>
<accession>A0A8H5XXL8</accession>
<evidence type="ECO:0000256" key="2">
    <source>
        <dbReference type="ARBA" id="ARBA00023043"/>
    </source>
</evidence>
<sequence length="787" mass="86671">MAEAIGLVASVASLLDLALKLSNALHNLQFQFRNAPYLIQGLENETEAVRTVLASVESSIHSTATAGLGGAGSPGILGDLTAEIGKGAAVLKELGTFIDSLKNETSTLRRVKWIQKKKKAAELINELKEVRYRISELQLAYGNSSLTRIGLVLQDIQVMQRRHYAKTHNLGTFLLDTKDQLTIDRDTAFQSQSDIAAALEALQNTTPTLPPEWVEAISKQVATTINTTQPGLAKENITTVLSHQPHRRQSPQAICSPLQHLTLSFNLRLVQPQCLINCACRCHASASSYRPWNGLPKLLRMILGSVLVEYCSYPVPRTTCDLHSCSNSRPTRLTVRYGFPFWSLKYAVHILMEKLSTSCLTFTLTLRRINPMKISGDNILFNISIGNLSVVRRIVFENPTAVLDIDVQGNSALHVSAWGFLPWELALQIWEVLLQAGADPDQVNEEGLSFRHRIANEQLHKNIPFKLQPEVQKLIQVSQCLEDIELSFMHEVVVKRCPIDVGPILKSAKADILAQIHSEDRFGMTPLMYAVALGDAKAAQALIEAGASVHKKGPHGRNLVDYAGRLPPNTCATILHLLLAAGADAIDAFPTGWSLLHTAAIHNNVVMIDRLLQAGAQPDCIGPRGNRPIHYAASHNSVHAIRLLYEQGADINALADHRLSSLGVAIQKNATDAQATLLELGADHRITGDWGTYLHVAAYWGNERTFNTLSCLKFSGLDVDARDAEGMTVTEVYESRYDKTEELTISFCQLRDFITSRSPDDYSSKDEIGHTDEFFDAYEFLGGDGLC</sequence>
<dbReference type="InterPro" id="IPR050745">
    <property type="entry name" value="Multifunctional_regulatory"/>
</dbReference>
<name>A0A8H5XXL8_9HYPO</name>
<evidence type="ECO:0008006" key="6">
    <source>
        <dbReference type="Google" id="ProtNLM"/>
    </source>
</evidence>
<reference evidence="4 5" key="1">
    <citation type="submission" date="2020-05" db="EMBL/GenBank/DDBJ databases">
        <title>Identification and distribution of gene clusters putatively required for synthesis of sphingolipid metabolism inhibitors in phylogenetically diverse species of the filamentous fungus Fusarium.</title>
        <authorList>
            <person name="Kim H.-S."/>
            <person name="Busman M."/>
            <person name="Brown D.W."/>
            <person name="Divon H."/>
            <person name="Uhlig S."/>
            <person name="Proctor R.H."/>
        </authorList>
    </citation>
    <scope>NUCLEOTIDE SEQUENCE [LARGE SCALE GENOMIC DNA]</scope>
    <source>
        <strain evidence="4 5">NRRL 26131</strain>
    </source>
</reference>
<feature type="repeat" description="ANK" evidence="3">
    <location>
        <begin position="591"/>
        <end position="623"/>
    </location>
</feature>
<protein>
    <recommendedName>
        <fullName evidence="6">Ankyrin</fullName>
    </recommendedName>
</protein>
<dbReference type="PROSITE" id="PS50297">
    <property type="entry name" value="ANK_REP_REGION"/>
    <property type="match status" value="3"/>
</dbReference>
<organism evidence="4 5">
    <name type="scientific">Fusarium globosum</name>
    <dbReference type="NCBI Taxonomy" id="78864"/>
    <lineage>
        <taxon>Eukaryota</taxon>
        <taxon>Fungi</taxon>
        <taxon>Dikarya</taxon>
        <taxon>Ascomycota</taxon>
        <taxon>Pezizomycotina</taxon>
        <taxon>Sordariomycetes</taxon>
        <taxon>Hypocreomycetidae</taxon>
        <taxon>Hypocreales</taxon>
        <taxon>Nectriaceae</taxon>
        <taxon>Fusarium</taxon>
        <taxon>Fusarium fujikuroi species complex</taxon>
    </lineage>
</organism>
<dbReference type="SUPFAM" id="SSF48403">
    <property type="entry name" value="Ankyrin repeat"/>
    <property type="match status" value="1"/>
</dbReference>
<evidence type="ECO:0000313" key="4">
    <source>
        <dbReference type="EMBL" id="KAF5701461.1"/>
    </source>
</evidence>
<keyword evidence="1" id="KW-0677">Repeat</keyword>
<dbReference type="Pfam" id="PF00023">
    <property type="entry name" value="Ank"/>
    <property type="match status" value="2"/>
</dbReference>
<comment type="caution">
    <text evidence="4">The sequence shown here is derived from an EMBL/GenBank/DDBJ whole genome shotgun (WGS) entry which is preliminary data.</text>
</comment>
<gene>
    <name evidence="4" type="ORF">FGLOB1_10197</name>
</gene>
<evidence type="ECO:0000313" key="5">
    <source>
        <dbReference type="Proteomes" id="UP000532311"/>
    </source>
</evidence>
<dbReference type="PANTHER" id="PTHR24189:SF50">
    <property type="entry name" value="ANKYRIN REPEAT AND SOCS BOX PROTEIN 2"/>
    <property type="match status" value="1"/>
</dbReference>
<dbReference type="EMBL" id="JAAQPF010000484">
    <property type="protein sequence ID" value="KAF5701461.1"/>
    <property type="molecule type" value="Genomic_DNA"/>
</dbReference>
<dbReference type="PANTHER" id="PTHR24189">
    <property type="entry name" value="MYOTROPHIN"/>
    <property type="match status" value="1"/>
</dbReference>
<dbReference type="InterPro" id="IPR002110">
    <property type="entry name" value="Ankyrin_rpt"/>
</dbReference>
<dbReference type="Gene3D" id="1.25.40.20">
    <property type="entry name" value="Ankyrin repeat-containing domain"/>
    <property type="match status" value="2"/>
</dbReference>
<dbReference type="InterPro" id="IPR036770">
    <property type="entry name" value="Ankyrin_rpt-contain_sf"/>
</dbReference>
<feature type="repeat" description="ANK" evidence="3">
    <location>
        <begin position="624"/>
        <end position="656"/>
    </location>
</feature>
<dbReference type="PROSITE" id="PS50088">
    <property type="entry name" value="ANK_REPEAT"/>
    <property type="match status" value="3"/>
</dbReference>
<dbReference type="Proteomes" id="UP000532311">
    <property type="component" value="Unassembled WGS sequence"/>
</dbReference>
<keyword evidence="2 3" id="KW-0040">ANK repeat</keyword>
<dbReference type="Pfam" id="PF12796">
    <property type="entry name" value="Ank_2"/>
    <property type="match status" value="1"/>
</dbReference>
<dbReference type="SMART" id="SM00248">
    <property type="entry name" value="ANK"/>
    <property type="match status" value="7"/>
</dbReference>
<evidence type="ECO:0000256" key="3">
    <source>
        <dbReference type="PROSITE-ProRule" id="PRU00023"/>
    </source>
</evidence>
<keyword evidence="5" id="KW-1185">Reference proteome</keyword>
<feature type="repeat" description="ANK" evidence="3">
    <location>
        <begin position="522"/>
        <end position="554"/>
    </location>
</feature>
<dbReference type="AlphaFoldDB" id="A0A8H5XXL8"/>
<proteinExistence type="predicted"/>